<keyword evidence="2" id="KW-1003">Cell membrane</keyword>
<feature type="transmembrane region" description="Helical" evidence="6">
    <location>
        <begin position="89"/>
        <end position="108"/>
    </location>
</feature>
<dbReference type="InterPro" id="IPR016174">
    <property type="entry name" value="Di-haem_cyt_TM"/>
</dbReference>
<keyword evidence="9" id="KW-1185">Reference proteome</keyword>
<dbReference type="InterPro" id="IPR011577">
    <property type="entry name" value="Cyt_b561_bac/Ni-Hgenase"/>
</dbReference>
<dbReference type="GO" id="GO:0009055">
    <property type="term" value="F:electron transfer activity"/>
    <property type="evidence" value="ECO:0007669"/>
    <property type="project" value="InterPro"/>
</dbReference>
<evidence type="ECO:0000313" key="8">
    <source>
        <dbReference type="EMBL" id="QIK38785.1"/>
    </source>
</evidence>
<dbReference type="EMBL" id="CP048029">
    <property type="protein sequence ID" value="QIK38785.1"/>
    <property type="molecule type" value="Genomic_DNA"/>
</dbReference>
<evidence type="ECO:0000256" key="1">
    <source>
        <dbReference type="ARBA" id="ARBA00004651"/>
    </source>
</evidence>
<reference evidence="9" key="1">
    <citation type="submission" date="2020-01" db="EMBL/GenBank/DDBJ databases">
        <title>Caldichromatium gen. nov., sp. nov., a thermophilic purple sulfur bacterium member of the family Chromatiaceae isolated from Nakabusa hot spring, Japan.</title>
        <authorList>
            <person name="Saini M.K."/>
            <person name="Hanada S."/>
            <person name="Tank M."/>
        </authorList>
    </citation>
    <scope>NUCLEOTIDE SEQUENCE [LARGE SCALE GENOMIC DNA]</scope>
    <source>
        <strain evidence="9">No.7</strain>
    </source>
</reference>
<accession>A0A6G7VFY9</accession>
<feature type="domain" description="Cytochrome b561 bacterial/Ni-hydrogenase" evidence="7">
    <location>
        <begin position="8"/>
        <end position="177"/>
    </location>
</feature>
<evidence type="ECO:0000259" key="7">
    <source>
        <dbReference type="Pfam" id="PF01292"/>
    </source>
</evidence>
<dbReference type="GO" id="GO:0022904">
    <property type="term" value="P:respiratory electron transport chain"/>
    <property type="evidence" value="ECO:0007669"/>
    <property type="project" value="InterPro"/>
</dbReference>
<comment type="subcellular location">
    <subcellularLocation>
        <location evidence="1">Cell membrane</location>
        <topology evidence="1">Multi-pass membrane protein</topology>
    </subcellularLocation>
</comment>
<feature type="transmembrane region" description="Helical" evidence="6">
    <location>
        <begin position="145"/>
        <end position="165"/>
    </location>
</feature>
<evidence type="ECO:0000256" key="2">
    <source>
        <dbReference type="ARBA" id="ARBA00022475"/>
    </source>
</evidence>
<dbReference type="PANTHER" id="PTHR30485">
    <property type="entry name" value="NI/FE-HYDROGENASE 1 B-TYPE CYTOCHROME SUBUNIT"/>
    <property type="match status" value="1"/>
</dbReference>
<dbReference type="Proteomes" id="UP000502699">
    <property type="component" value="Chromosome"/>
</dbReference>
<dbReference type="InterPro" id="IPR051542">
    <property type="entry name" value="Hydrogenase_cytochrome"/>
</dbReference>
<organism evidence="8 9">
    <name type="scientific">Caldichromatium japonicum</name>
    <dbReference type="NCBI Taxonomy" id="2699430"/>
    <lineage>
        <taxon>Bacteria</taxon>
        <taxon>Pseudomonadati</taxon>
        <taxon>Pseudomonadota</taxon>
        <taxon>Gammaproteobacteria</taxon>
        <taxon>Chromatiales</taxon>
        <taxon>Chromatiaceae</taxon>
        <taxon>Caldichromatium</taxon>
    </lineage>
</organism>
<keyword evidence="5 6" id="KW-0472">Membrane</keyword>
<sequence length="227" mass="24439">MQEHRIKVWDLPTRLFHWLLVISVALAFATGLQGGSAMVWHGRIGLSILGLLVFRLIWGIIGSTYARFGQFVRGPTAIRAYLQGRWHELGHNPLGALSVLALLGLLLFQAGSGLFATDEIAFSGPLKSLVSQHTSIWLSGLHRQAIWLIGGLIGLHIGAALFYLARGQNLIRPMITGYVLSREPMARPAEGGGILALLLALAIAGGCVWIANGSLLPPPPPPVTPVW</sequence>
<dbReference type="GO" id="GO:0005886">
    <property type="term" value="C:plasma membrane"/>
    <property type="evidence" value="ECO:0007669"/>
    <property type="project" value="UniProtKB-SubCell"/>
</dbReference>
<gene>
    <name evidence="8" type="ORF">GWK36_13240</name>
</gene>
<evidence type="ECO:0000256" key="6">
    <source>
        <dbReference type="SAM" id="Phobius"/>
    </source>
</evidence>
<dbReference type="GO" id="GO:0020037">
    <property type="term" value="F:heme binding"/>
    <property type="evidence" value="ECO:0007669"/>
    <property type="project" value="TreeGrafter"/>
</dbReference>
<keyword evidence="3 6" id="KW-0812">Transmembrane</keyword>
<evidence type="ECO:0000256" key="3">
    <source>
        <dbReference type="ARBA" id="ARBA00022692"/>
    </source>
</evidence>
<evidence type="ECO:0000256" key="5">
    <source>
        <dbReference type="ARBA" id="ARBA00023136"/>
    </source>
</evidence>
<name>A0A6G7VFY9_9GAMM</name>
<evidence type="ECO:0000313" key="9">
    <source>
        <dbReference type="Proteomes" id="UP000502699"/>
    </source>
</evidence>
<dbReference type="SUPFAM" id="SSF81342">
    <property type="entry name" value="Transmembrane di-heme cytochromes"/>
    <property type="match status" value="1"/>
</dbReference>
<dbReference type="Gene3D" id="1.20.950.20">
    <property type="entry name" value="Transmembrane di-heme cytochromes, Chain C"/>
    <property type="match status" value="1"/>
</dbReference>
<dbReference type="RefSeq" id="WP_166271789.1">
    <property type="nucleotide sequence ID" value="NZ_CP048029.1"/>
</dbReference>
<dbReference type="Pfam" id="PF01292">
    <property type="entry name" value="Ni_hydr_CYTB"/>
    <property type="match status" value="1"/>
</dbReference>
<feature type="transmembrane region" description="Helical" evidence="6">
    <location>
        <begin position="44"/>
        <end position="68"/>
    </location>
</feature>
<dbReference type="KEGG" id="cjap:GWK36_13240"/>
<feature type="transmembrane region" description="Helical" evidence="6">
    <location>
        <begin position="192"/>
        <end position="211"/>
    </location>
</feature>
<dbReference type="PANTHER" id="PTHR30485:SF2">
    <property type="entry name" value="BLL0597 PROTEIN"/>
    <property type="match status" value="1"/>
</dbReference>
<evidence type="ECO:0000256" key="4">
    <source>
        <dbReference type="ARBA" id="ARBA00022989"/>
    </source>
</evidence>
<keyword evidence="4 6" id="KW-1133">Transmembrane helix</keyword>
<feature type="transmembrane region" description="Helical" evidence="6">
    <location>
        <begin position="15"/>
        <end position="32"/>
    </location>
</feature>
<proteinExistence type="predicted"/>
<dbReference type="AlphaFoldDB" id="A0A6G7VFY9"/>
<protein>
    <submittedName>
        <fullName evidence="8">Cytochrome B</fullName>
    </submittedName>
</protein>